<comment type="caution">
    <text evidence="2">The sequence shown here is derived from an EMBL/GenBank/DDBJ whole genome shotgun (WGS) entry which is preliminary data.</text>
</comment>
<reference evidence="2 3" key="1">
    <citation type="submission" date="2016-06" db="EMBL/GenBank/DDBJ databases">
        <title>The Draft Genome Sequence and Annotation of the Desert Woodrat Neotoma lepida.</title>
        <authorList>
            <person name="Campbell M."/>
            <person name="Oakeson K.F."/>
            <person name="Yandell M."/>
            <person name="Halpert J.R."/>
            <person name="Dearing D."/>
        </authorList>
    </citation>
    <scope>NUCLEOTIDE SEQUENCE [LARGE SCALE GENOMIC DNA]</scope>
    <source>
        <strain evidence="2">417</strain>
        <tissue evidence="2">Liver</tissue>
    </source>
</reference>
<evidence type="ECO:0000313" key="2">
    <source>
        <dbReference type="EMBL" id="OBS57447.1"/>
    </source>
</evidence>
<dbReference type="AlphaFoldDB" id="A0A1A6FW88"/>
<dbReference type="Gene3D" id="2.60.40.790">
    <property type="match status" value="1"/>
</dbReference>
<dbReference type="Proteomes" id="UP000092124">
    <property type="component" value="Unassembled WGS sequence"/>
</dbReference>
<evidence type="ECO:0000256" key="1">
    <source>
        <dbReference type="SAM" id="MobiDB-lite"/>
    </source>
</evidence>
<protein>
    <submittedName>
        <fullName evidence="2">Uncharacterized protein</fullName>
    </submittedName>
</protein>
<evidence type="ECO:0000313" key="3">
    <source>
        <dbReference type="Proteomes" id="UP000092124"/>
    </source>
</evidence>
<feature type="region of interest" description="Disordered" evidence="1">
    <location>
        <begin position="87"/>
        <end position="106"/>
    </location>
</feature>
<dbReference type="OrthoDB" id="515366at2759"/>
<dbReference type="InterPro" id="IPR008978">
    <property type="entry name" value="HSP20-like_chaperone"/>
</dbReference>
<dbReference type="STRING" id="56216.A0A1A6FW88"/>
<organism evidence="2 3">
    <name type="scientific">Neotoma lepida</name>
    <name type="common">Desert woodrat</name>
    <dbReference type="NCBI Taxonomy" id="56216"/>
    <lineage>
        <taxon>Eukaryota</taxon>
        <taxon>Metazoa</taxon>
        <taxon>Chordata</taxon>
        <taxon>Craniata</taxon>
        <taxon>Vertebrata</taxon>
        <taxon>Euteleostomi</taxon>
        <taxon>Mammalia</taxon>
        <taxon>Eutheria</taxon>
        <taxon>Euarchontoglires</taxon>
        <taxon>Glires</taxon>
        <taxon>Rodentia</taxon>
        <taxon>Myomorpha</taxon>
        <taxon>Muroidea</taxon>
        <taxon>Cricetidae</taxon>
        <taxon>Neotominae</taxon>
        <taxon>Neotoma</taxon>
    </lineage>
</organism>
<proteinExistence type="predicted"/>
<keyword evidence="3" id="KW-1185">Reference proteome</keyword>
<feature type="non-terminal residue" evidence="2">
    <location>
        <position position="120"/>
    </location>
</feature>
<gene>
    <name evidence="2" type="ORF">A6R68_11430</name>
</gene>
<dbReference type="EMBL" id="LZPO01117094">
    <property type="protein sequence ID" value="OBS57447.1"/>
    <property type="molecule type" value="Genomic_DNA"/>
</dbReference>
<sequence>MEPIGTCISAPRNTIIYWNSAEGNLLSRIPRVQCSLAALSLSLRGVRRMSASFEERSGVVLCQTPWGQWYQTLEEVFIEVQVPPGTRTHAGHPVRPAEPACGPGHGWPFKTLERKQEIGK</sequence>
<name>A0A1A6FW88_NEOLE</name>
<dbReference type="SUPFAM" id="SSF49764">
    <property type="entry name" value="HSP20-like chaperones"/>
    <property type="match status" value="1"/>
</dbReference>
<accession>A0A1A6FW88</accession>